<sequence length="78" mass="8001">MAAASVQQIPAAAATSQQQPLHNRLQLSTSLSASHSAGSHQSLLTTSPSANNQLGGGGGNVQTGIERLSRPMAFDKFN</sequence>
<feature type="region of interest" description="Disordered" evidence="1">
    <location>
        <begin position="1"/>
        <end position="78"/>
    </location>
</feature>
<evidence type="ECO:0000256" key="1">
    <source>
        <dbReference type="SAM" id="MobiDB-lite"/>
    </source>
</evidence>
<feature type="compositionally biased region" description="Low complexity" evidence="1">
    <location>
        <begin position="1"/>
        <end position="14"/>
    </location>
</feature>
<evidence type="ECO:0000313" key="2">
    <source>
        <dbReference type="EMBL" id="KAL1394675.1"/>
    </source>
</evidence>
<proteinExistence type="predicted"/>
<protein>
    <submittedName>
        <fullName evidence="2">Uncharacterized protein</fullName>
    </submittedName>
</protein>
<organism evidence="2 3">
    <name type="scientific">Culex pipiens pipiens</name>
    <name type="common">Northern house mosquito</name>
    <dbReference type="NCBI Taxonomy" id="38569"/>
    <lineage>
        <taxon>Eukaryota</taxon>
        <taxon>Metazoa</taxon>
        <taxon>Ecdysozoa</taxon>
        <taxon>Arthropoda</taxon>
        <taxon>Hexapoda</taxon>
        <taxon>Insecta</taxon>
        <taxon>Pterygota</taxon>
        <taxon>Neoptera</taxon>
        <taxon>Endopterygota</taxon>
        <taxon>Diptera</taxon>
        <taxon>Nematocera</taxon>
        <taxon>Culicoidea</taxon>
        <taxon>Culicidae</taxon>
        <taxon>Culicinae</taxon>
        <taxon>Culicini</taxon>
        <taxon>Culex</taxon>
        <taxon>Culex</taxon>
    </lineage>
</organism>
<comment type="caution">
    <text evidence="2">The sequence shown here is derived from an EMBL/GenBank/DDBJ whole genome shotgun (WGS) entry which is preliminary data.</text>
</comment>
<reference evidence="2 3" key="1">
    <citation type="submission" date="2024-05" db="EMBL/GenBank/DDBJ databases">
        <title>Culex pipiens pipiens assembly and annotation.</title>
        <authorList>
            <person name="Alout H."/>
            <person name="Durand T."/>
        </authorList>
    </citation>
    <scope>NUCLEOTIDE SEQUENCE [LARGE SCALE GENOMIC DNA]</scope>
    <source>
        <strain evidence="2">HA-2024</strain>
        <tissue evidence="2">Whole body</tissue>
    </source>
</reference>
<dbReference type="Proteomes" id="UP001562425">
    <property type="component" value="Unassembled WGS sequence"/>
</dbReference>
<dbReference type="AlphaFoldDB" id="A0ABD1D4X7"/>
<gene>
    <name evidence="2" type="ORF">pipiens_011777</name>
</gene>
<name>A0ABD1D4X7_CULPP</name>
<feature type="compositionally biased region" description="Low complexity" evidence="1">
    <location>
        <begin position="25"/>
        <end position="44"/>
    </location>
</feature>
<dbReference type="EMBL" id="JBEHCU010007477">
    <property type="protein sequence ID" value="KAL1394675.1"/>
    <property type="molecule type" value="Genomic_DNA"/>
</dbReference>
<evidence type="ECO:0000313" key="3">
    <source>
        <dbReference type="Proteomes" id="UP001562425"/>
    </source>
</evidence>
<keyword evidence="3" id="KW-1185">Reference proteome</keyword>
<accession>A0ABD1D4X7</accession>